<feature type="domain" description="Transposase IS116/IS110/IS902 C-terminal" evidence="1">
    <location>
        <begin position="82"/>
        <end position="155"/>
    </location>
</feature>
<comment type="caution">
    <text evidence="2">The sequence shown here is derived from an EMBL/GenBank/DDBJ whole genome shotgun (WGS) entry which is preliminary data.</text>
</comment>
<dbReference type="Proteomes" id="UP000288096">
    <property type="component" value="Unassembled WGS sequence"/>
</dbReference>
<accession>A0A401FW28</accession>
<dbReference type="PANTHER" id="PTHR33055:SF15">
    <property type="entry name" value="TRANSPOSASE-RELATED"/>
    <property type="match status" value="1"/>
</dbReference>
<reference evidence="3" key="1">
    <citation type="submission" date="2017-11" db="EMBL/GenBank/DDBJ databases">
        <authorList>
            <person name="Watanabe M."/>
            <person name="Kojima H."/>
        </authorList>
    </citation>
    <scope>NUCLEOTIDE SEQUENCE [LARGE SCALE GENOMIC DNA]</scope>
    <source>
        <strain evidence="3">Tokyo 01</strain>
    </source>
</reference>
<sequence>MSSQDYLQEEKIYDQACESVKKGLHERQLEVLGIGLSHRWEDLFRNLGRKAEAREAMEALYREACVPDRKLPSARKGIVSTFHLARIIAETGPLSDFANYRKVMRFAGLNLCERQSGTYRGKTRISKKGRPLLRKVLKLTVLPLVKKNGVYGDYYKKKTEVDKMPGTKAMTVIARHFLKMLYGVYKNGAGFDKKRMFTCESQFQKAA</sequence>
<gene>
    <name evidence="2" type="ORF">DENIS_2113</name>
</gene>
<dbReference type="EMBL" id="BEXT01000001">
    <property type="protein sequence ID" value="GBC61153.1"/>
    <property type="molecule type" value="Genomic_DNA"/>
</dbReference>
<dbReference type="InterPro" id="IPR047650">
    <property type="entry name" value="Transpos_IS110"/>
</dbReference>
<proteinExistence type="predicted"/>
<evidence type="ECO:0000313" key="2">
    <source>
        <dbReference type="EMBL" id="GBC61153.1"/>
    </source>
</evidence>
<dbReference type="RefSeq" id="WP_124328478.1">
    <property type="nucleotide sequence ID" value="NZ_BEXT01000001.1"/>
</dbReference>
<name>A0A401FW28_9BACT</name>
<dbReference type="GO" id="GO:0006313">
    <property type="term" value="P:DNA transposition"/>
    <property type="evidence" value="ECO:0007669"/>
    <property type="project" value="InterPro"/>
</dbReference>
<evidence type="ECO:0000313" key="3">
    <source>
        <dbReference type="Proteomes" id="UP000288096"/>
    </source>
</evidence>
<dbReference type="InterPro" id="IPR003346">
    <property type="entry name" value="Transposase_20"/>
</dbReference>
<organism evidence="2 3">
    <name type="scientific">Desulfonema ishimotonii</name>
    <dbReference type="NCBI Taxonomy" id="45657"/>
    <lineage>
        <taxon>Bacteria</taxon>
        <taxon>Pseudomonadati</taxon>
        <taxon>Thermodesulfobacteriota</taxon>
        <taxon>Desulfobacteria</taxon>
        <taxon>Desulfobacterales</taxon>
        <taxon>Desulfococcaceae</taxon>
        <taxon>Desulfonema</taxon>
    </lineage>
</organism>
<dbReference type="AlphaFoldDB" id="A0A401FW28"/>
<reference evidence="3" key="2">
    <citation type="submission" date="2019-01" db="EMBL/GenBank/DDBJ databases">
        <title>Genome sequence of Desulfonema ishimotonii strain Tokyo 01.</title>
        <authorList>
            <person name="Fukui M."/>
        </authorList>
    </citation>
    <scope>NUCLEOTIDE SEQUENCE [LARGE SCALE GENOMIC DNA]</scope>
    <source>
        <strain evidence="3">Tokyo 01</strain>
    </source>
</reference>
<dbReference type="Pfam" id="PF02371">
    <property type="entry name" value="Transposase_20"/>
    <property type="match status" value="1"/>
</dbReference>
<keyword evidence="3" id="KW-1185">Reference proteome</keyword>
<dbReference type="GO" id="GO:0003677">
    <property type="term" value="F:DNA binding"/>
    <property type="evidence" value="ECO:0007669"/>
    <property type="project" value="InterPro"/>
</dbReference>
<dbReference type="OrthoDB" id="9795150at2"/>
<evidence type="ECO:0000259" key="1">
    <source>
        <dbReference type="Pfam" id="PF02371"/>
    </source>
</evidence>
<dbReference type="PANTHER" id="PTHR33055">
    <property type="entry name" value="TRANSPOSASE FOR INSERTION SEQUENCE ELEMENT IS1111A"/>
    <property type="match status" value="1"/>
</dbReference>
<protein>
    <submittedName>
        <fullName evidence="2">IS110 family transposase</fullName>
    </submittedName>
</protein>
<dbReference type="GO" id="GO:0004803">
    <property type="term" value="F:transposase activity"/>
    <property type="evidence" value="ECO:0007669"/>
    <property type="project" value="InterPro"/>
</dbReference>